<reference evidence="1 2" key="1">
    <citation type="submission" date="2021-06" db="EMBL/GenBank/DDBJ databases">
        <authorList>
            <person name="Kallberg Y."/>
            <person name="Tangrot J."/>
            <person name="Rosling A."/>
        </authorList>
    </citation>
    <scope>NUCLEOTIDE SEQUENCE [LARGE SCALE GENOMIC DNA]</scope>
    <source>
        <strain evidence="1 2">120-4 pot B 10/14</strain>
    </source>
</reference>
<organism evidence="1 2">
    <name type="scientific">Gigaspora margarita</name>
    <dbReference type="NCBI Taxonomy" id="4874"/>
    <lineage>
        <taxon>Eukaryota</taxon>
        <taxon>Fungi</taxon>
        <taxon>Fungi incertae sedis</taxon>
        <taxon>Mucoromycota</taxon>
        <taxon>Glomeromycotina</taxon>
        <taxon>Glomeromycetes</taxon>
        <taxon>Diversisporales</taxon>
        <taxon>Gigasporaceae</taxon>
        <taxon>Gigaspora</taxon>
    </lineage>
</organism>
<evidence type="ECO:0000313" key="1">
    <source>
        <dbReference type="EMBL" id="CAG8816180.1"/>
    </source>
</evidence>
<feature type="non-terminal residue" evidence="1">
    <location>
        <position position="1"/>
    </location>
</feature>
<keyword evidence="2" id="KW-1185">Reference proteome</keyword>
<dbReference type="Proteomes" id="UP000789901">
    <property type="component" value="Unassembled WGS sequence"/>
</dbReference>
<sequence>VWNWAKQNRVNRGWSVHPVDAMATLFKTGIGLLLRTAESRHSQRFSIGFRPGLYGAQSNTLKLCDFIHHSEYSDIWTEAKSC</sequence>
<accession>A0ABN7W4V4</accession>
<comment type="caution">
    <text evidence="1">The sequence shown here is derived from an EMBL/GenBank/DDBJ whole genome shotgun (WGS) entry which is preliminary data.</text>
</comment>
<gene>
    <name evidence="1" type="ORF">GMARGA_LOCUS26471</name>
</gene>
<evidence type="ECO:0000313" key="2">
    <source>
        <dbReference type="Proteomes" id="UP000789901"/>
    </source>
</evidence>
<dbReference type="EMBL" id="CAJVQB010030898">
    <property type="protein sequence ID" value="CAG8816180.1"/>
    <property type="molecule type" value="Genomic_DNA"/>
</dbReference>
<protein>
    <submittedName>
        <fullName evidence="1">6413_t:CDS:1</fullName>
    </submittedName>
</protein>
<name>A0ABN7W4V4_GIGMA</name>
<proteinExistence type="predicted"/>